<organism evidence="2 3">
    <name type="scientific">Actinoplanes lobatus</name>
    <dbReference type="NCBI Taxonomy" id="113568"/>
    <lineage>
        <taxon>Bacteria</taxon>
        <taxon>Bacillati</taxon>
        <taxon>Actinomycetota</taxon>
        <taxon>Actinomycetes</taxon>
        <taxon>Micromonosporales</taxon>
        <taxon>Micromonosporaceae</taxon>
        <taxon>Actinoplanes</taxon>
    </lineage>
</organism>
<dbReference type="Proteomes" id="UP000631312">
    <property type="component" value="Unassembled WGS sequence"/>
</dbReference>
<dbReference type="AlphaFoldDB" id="A0A7W7HER2"/>
<comment type="caution">
    <text evidence="2">The sequence shown here is derived from an EMBL/GenBank/DDBJ whole genome shotgun (WGS) entry which is preliminary data.</text>
</comment>
<keyword evidence="4" id="KW-1185">Reference proteome</keyword>
<dbReference type="Proteomes" id="UP000590511">
    <property type="component" value="Unassembled WGS sequence"/>
</dbReference>
<evidence type="ECO:0000313" key="2">
    <source>
        <dbReference type="EMBL" id="MBB4749185.1"/>
    </source>
</evidence>
<evidence type="ECO:0000313" key="4">
    <source>
        <dbReference type="Proteomes" id="UP000631312"/>
    </source>
</evidence>
<accession>A0A7W7HER2</accession>
<protein>
    <submittedName>
        <fullName evidence="2">Uncharacterized protein</fullName>
    </submittedName>
</protein>
<sequence>MGELLVIEHGNRGGDLERISLQIGNGRRQLAITVTADGGAQLVGDCGGWMAGEHGANRAVEVDQEAPSKSTRRHRVALTRSVRVTGCTRG</sequence>
<evidence type="ECO:0000313" key="3">
    <source>
        <dbReference type="Proteomes" id="UP000590511"/>
    </source>
</evidence>
<gene>
    <name evidence="1" type="ORF">Alo02nite_81530</name>
    <name evidence="2" type="ORF">BJ964_003346</name>
</gene>
<dbReference type="RefSeq" id="WP_188121546.1">
    <property type="nucleotide sequence ID" value="NZ_BOMP01000157.1"/>
</dbReference>
<evidence type="ECO:0000313" key="1">
    <source>
        <dbReference type="EMBL" id="GIE45255.1"/>
    </source>
</evidence>
<proteinExistence type="predicted"/>
<reference evidence="2 3" key="1">
    <citation type="submission" date="2020-08" db="EMBL/GenBank/DDBJ databases">
        <title>Sequencing the genomes of 1000 actinobacteria strains.</title>
        <authorList>
            <person name="Klenk H.-P."/>
        </authorList>
    </citation>
    <scope>NUCLEOTIDE SEQUENCE [LARGE SCALE GENOMIC DNA]</scope>
    <source>
        <strain evidence="2 3">DSM 43150</strain>
    </source>
</reference>
<reference evidence="1 4" key="2">
    <citation type="submission" date="2021-01" db="EMBL/GenBank/DDBJ databases">
        <title>Whole genome shotgun sequence of Actinoplanes lobatus NBRC 12513.</title>
        <authorList>
            <person name="Komaki H."/>
            <person name="Tamura T."/>
        </authorList>
    </citation>
    <scope>NUCLEOTIDE SEQUENCE [LARGE SCALE GENOMIC DNA]</scope>
    <source>
        <strain evidence="1 4">NBRC 12513</strain>
    </source>
</reference>
<name>A0A7W7HER2_9ACTN</name>
<dbReference type="EMBL" id="JACHNC010000001">
    <property type="protein sequence ID" value="MBB4749185.1"/>
    <property type="molecule type" value="Genomic_DNA"/>
</dbReference>
<dbReference type="EMBL" id="BOMP01000157">
    <property type="protein sequence ID" value="GIE45255.1"/>
    <property type="molecule type" value="Genomic_DNA"/>
</dbReference>